<gene>
    <name evidence="3" type="ORF">BCR34DRAFT_606345</name>
</gene>
<dbReference type="OrthoDB" id="6105938at2759"/>
<dbReference type="Proteomes" id="UP000193144">
    <property type="component" value="Unassembled WGS sequence"/>
</dbReference>
<protein>
    <recommendedName>
        <fullName evidence="2">C2H2-type domain-containing protein</fullName>
    </recommendedName>
</protein>
<dbReference type="InterPro" id="IPR036236">
    <property type="entry name" value="Znf_C2H2_sf"/>
</dbReference>
<dbReference type="GO" id="GO:0008270">
    <property type="term" value="F:zinc ion binding"/>
    <property type="evidence" value="ECO:0007669"/>
    <property type="project" value="UniProtKB-KW"/>
</dbReference>
<evidence type="ECO:0000256" key="1">
    <source>
        <dbReference type="PROSITE-ProRule" id="PRU00042"/>
    </source>
</evidence>
<dbReference type="SUPFAM" id="SSF57667">
    <property type="entry name" value="beta-beta-alpha zinc fingers"/>
    <property type="match status" value="1"/>
</dbReference>
<proteinExistence type="predicted"/>
<keyword evidence="1" id="KW-0479">Metal-binding</keyword>
<keyword evidence="1" id="KW-0863">Zinc-finger</keyword>
<evidence type="ECO:0000313" key="4">
    <source>
        <dbReference type="Proteomes" id="UP000193144"/>
    </source>
</evidence>
<dbReference type="PROSITE" id="PS50157">
    <property type="entry name" value="ZINC_FINGER_C2H2_2"/>
    <property type="match status" value="1"/>
</dbReference>
<dbReference type="Pfam" id="PF13912">
    <property type="entry name" value="zf-C2H2_6"/>
    <property type="match status" value="1"/>
</dbReference>
<evidence type="ECO:0000313" key="3">
    <source>
        <dbReference type="EMBL" id="ORY00249.1"/>
    </source>
</evidence>
<sequence>MRYWDDWICDICAREFASEDNLLNHEITHREADIECYGCNQFFTTYGGMIIHLESGACASRIDAQDLNRSAAKCFQWKKWTNKAFRWRLLNYGTIEKGEYPYKCPCCESAMPKLSSLFMHVASQACEETLDEGTIGKLQRYLFNRHWGGENSR</sequence>
<dbReference type="AlphaFoldDB" id="A0A1Y1YQJ6"/>
<organism evidence="3 4">
    <name type="scientific">Clohesyomyces aquaticus</name>
    <dbReference type="NCBI Taxonomy" id="1231657"/>
    <lineage>
        <taxon>Eukaryota</taxon>
        <taxon>Fungi</taxon>
        <taxon>Dikarya</taxon>
        <taxon>Ascomycota</taxon>
        <taxon>Pezizomycotina</taxon>
        <taxon>Dothideomycetes</taxon>
        <taxon>Pleosporomycetidae</taxon>
        <taxon>Pleosporales</taxon>
        <taxon>Lindgomycetaceae</taxon>
        <taxon>Clohesyomyces</taxon>
    </lineage>
</organism>
<feature type="domain" description="C2H2-type" evidence="2">
    <location>
        <begin position="7"/>
        <end position="34"/>
    </location>
</feature>
<dbReference type="Gene3D" id="3.30.160.60">
    <property type="entry name" value="Classic Zinc Finger"/>
    <property type="match status" value="1"/>
</dbReference>
<dbReference type="EMBL" id="MCFA01000186">
    <property type="protein sequence ID" value="ORY00249.1"/>
    <property type="molecule type" value="Genomic_DNA"/>
</dbReference>
<keyword evidence="4" id="KW-1185">Reference proteome</keyword>
<dbReference type="InterPro" id="IPR013087">
    <property type="entry name" value="Znf_C2H2_type"/>
</dbReference>
<accession>A0A1Y1YQJ6</accession>
<dbReference type="PROSITE" id="PS00028">
    <property type="entry name" value="ZINC_FINGER_C2H2_1"/>
    <property type="match status" value="1"/>
</dbReference>
<comment type="caution">
    <text evidence="3">The sequence shown here is derived from an EMBL/GenBank/DDBJ whole genome shotgun (WGS) entry which is preliminary data.</text>
</comment>
<evidence type="ECO:0000259" key="2">
    <source>
        <dbReference type="PROSITE" id="PS50157"/>
    </source>
</evidence>
<dbReference type="STRING" id="1231657.A0A1Y1YQJ6"/>
<keyword evidence="1" id="KW-0862">Zinc</keyword>
<name>A0A1Y1YQJ6_9PLEO</name>
<reference evidence="3 4" key="1">
    <citation type="submission" date="2016-07" db="EMBL/GenBank/DDBJ databases">
        <title>Pervasive Adenine N6-methylation of Active Genes in Fungi.</title>
        <authorList>
            <consortium name="DOE Joint Genome Institute"/>
            <person name="Mondo S.J."/>
            <person name="Dannebaum R.O."/>
            <person name="Kuo R.C."/>
            <person name="Labutti K."/>
            <person name="Haridas S."/>
            <person name="Kuo A."/>
            <person name="Salamov A."/>
            <person name="Ahrendt S.R."/>
            <person name="Lipzen A."/>
            <person name="Sullivan W."/>
            <person name="Andreopoulos W.B."/>
            <person name="Clum A."/>
            <person name="Lindquist E."/>
            <person name="Daum C."/>
            <person name="Ramamoorthy G.K."/>
            <person name="Gryganskyi A."/>
            <person name="Culley D."/>
            <person name="Magnuson J.K."/>
            <person name="James T.Y."/>
            <person name="O'Malley M.A."/>
            <person name="Stajich J.E."/>
            <person name="Spatafora J.W."/>
            <person name="Visel A."/>
            <person name="Grigoriev I.V."/>
        </authorList>
    </citation>
    <scope>NUCLEOTIDE SEQUENCE [LARGE SCALE GENOMIC DNA]</scope>
    <source>
        <strain evidence="3 4">CBS 115471</strain>
    </source>
</reference>